<reference evidence="2" key="2">
    <citation type="journal article" date="2019" name="IMA Fungus">
        <title>Genome sequencing and comparison of five Tilletia species to identify candidate genes for the detection of regulated species infecting wheat.</title>
        <authorList>
            <person name="Nguyen H.D.T."/>
            <person name="Sultana T."/>
            <person name="Kesanakurti P."/>
            <person name="Hambleton S."/>
        </authorList>
    </citation>
    <scope>NUCLEOTIDE SEQUENCE</scope>
    <source>
        <strain evidence="2">DAOMC 238032</strain>
    </source>
</reference>
<dbReference type="PANTHER" id="PTHR33050:SF7">
    <property type="entry name" value="RIBONUCLEASE H"/>
    <property type="match status" value="1"/>
</dbReference>
<feature type="non-terminal residue" evidence="2">
    <location>
        <position position="381"/>
    </location>
</feature>
<feature type="region of interest" description="Disordered" evidence="1">
    <location>
        <begin position="355"/>
        <end position="381"/>
    </location>
</feature>
<gene>
    <name evidence="2" type="ORF">A4X03_0g9763</name>
</gene>
<accession>A0A8T8S9C1</accession>
<dbReference type="InterPro" id="IPR036397">
    <property type="entry name" value="RNaseH_sf"/>
</dbReference>
<dbReference type="Proteomes" id="UP000077671">
    <property type="component" value="Unassembled WGS sequence"/>
</dbReference>
<sequence>ACGAFGLFADAFADIVRRKGIAVTSHWVDDNVFLRVPVPALDQVNAARAAKRRRMATTPTAQRGRLSWLDADGNQHDDDYTDPLRVQPGAEDGYNCGISDIDAVSDALGWPWEPRKDAPWSHIFDFTGIRFNIVTREVALPEKKRLKYLRSIAGWKPRGSRHQLSEAQSLHGKLEHARLVFIDGKWHLKGLIDFIASAEREPERRYQLRHSGSRIGADLDWWERQLRLDNHWRCFDPPPPSDVSCFCDGSTSYGAGLHIAGVEHSFPLRAEFVGNVDIKVVEALALELAVRTVVLLGHNNKAIIIHSDSTAVIGAYENGKMDSAQPNAVLERVAALEHAHSLRIHLRYINTKDNPADVPSRGAANGNPRRLPLPDLPDCVS</sequence>
<organism evidence="2 3">
    <name type="scientific">Tilletia caries</name>
    <name type="common">wheat bunt fungus</name>
    <dbReference type="NCBI Taxonomy" id="13290"/>
    <lineage>
        <taxon>Eukaryota</taxon>
        <taxon>Fungi</taxon>
        <taxon>Dikarya</taxon>
        <taxon>Basidiomycota</taxon>
        <taxon>Ustilaginomycotina</taxon>
        <taxon>Exobasidiomycetes</taxon>
        <taxon>Tilletiales</taxon>
        <taxon>Tilletiaceae</taxon>
        <taxon>Tilletia</taxon>
    </lineage>
</organism>
<evidence type="ECO:0000256" key="1">
    <source>
        <dbReference type="SAM" id="MobiDB-lite"/>
    </source>
</evidence>
<dbReference type="GO" id="GO:0003676">
    <property type="term" value="F:nucleic acid binding"/>
    <property type="evidence" value="ECO:0007669"/>
    <property type="project" value="InterPro"/>
</dbReference>
<comment type="caution">
    <text evidence="2">The sequence shown here is derived from an EMBL/GenBank/DDBJ whole genome shotgun (WGS) entry which is preliminary data.</text>
</comment>
<feature type="non-terminal residue" evidence="2">
    <location>
        <position position="1"/>
    </location>
</feature>
<evidence type="ECO:0000313" key="2">
    <source>
        <dbReference type="EMBL" id="KAE8235479.1"/>
    </source>
</evidence>
<name>A0A8T8S9C1_9BASI</name>
<dbReference type="Gene3D" id="3.30.420.10">
    <property type="entry name" value="Ribonuclease H-like superfamily/Ribonuclease H"/>
    <property type="match status" value="1"/>
</dbReference>
<evidence type="ECO:0000313" key="3">
    <source>
        <dbReference type="Proteomes" id="UP000077671"/>
    </source>
</evidence>
<dbReference type="AlphaFoldDB" id="A0A8T8S9C1"/>
<dbReference type="EMBL" id="LWDD02004274">
    <property type="protein sequence ID" value="KAE8235479.1"/>
    <property type="molecule type" value="Genomic_DNA"/>
</dbReference>
<reference evidence="2" key="1">
    <citation type="submission" date="2016-04" db="EMBL/GenBank/DDBJ databases">
        <authorList>
            <person name="Nguyen H.D."/>
            <person name="Kesanakurti P."/>
            <person name="Cullis J."/>
            <person name="Levesque C.A."/>
            <person name="Hambleton S."/>
        </authorList>
    </citation>
    <scope>NUCLEOTIDE SEQUENCE</scope>
    <source>
        <strain evidence="2">DAOMC 238032</strain>
    </source>
</reference>
<dbReference type="InterPro" id="IPR012337">
    <property type="entry name" value="RNaseH-like_sf"/>
</dbReference>
<proteinExistence type="predicted"/>
<dbReference type="PANTHER" id="PTHR33050">
    <property type="entry name" value="REVERSE TRANSCRIPTASE DOMAIN-CONTAINING PROTEIN"/>
    <property type="match status" value="1"/>
</dbReference>
<dbReference type="SUPFAM" id="SSF53098">
    <property type="entry name" value="Ribonuclease H-like"/>
    <property type="match status" value="1"/>
</dbReference>
<protein>
    <submittedName>
        <fullName evidence="2">Uncharacterized protein</fullName>
    </submittedName>
</protein>
<dbReference type="InterPro" id="IPR052055">
    <property type="entry name" value="Hepadnavirus_pol/RT"/>
</dbReference>